<organism evidence="3">
    <name type="scientific">Solanum chacoense</name>
    <name type="common">Chaco potato</name>
    <dbReference type="NCBI Taxonomy" id="4108"/>
    <lineage>
        <taxon>Eukaryota</taxon>
        <taxon>Viridiplantae</taxon>
        <taxon>Streptophyta</taxon>
        <taxon>Embryophyta</taxon>
        <taxon>Tracheophyta</taxon>
        <taxon>Spermatophyta</taxon>
        <taxon>Magnoliopsida</taxon>
        <taxon>eudicotyledons</taxon>
        <taxon>Gunneridae</taxon>
        <taxon>Pentapetalae</taxon>
        <taxon>asterids</taxon>
        <taxon>lamiids</taxon>
        <taxon>Solanales</taxon>
        <taxon>Solanaceae</taxon>
        <taxon>Solanoideae</taxon>
        <taxon>Solaneae</taxon>
        <taxon>Solanum</taxon>
    </lineage>
</organism>
<dbReference type="CDD" id="cd00170">
    <property type="entry name" value="SEC14"/>
    <property type="match status" value="1"/>
</dbReference>
<dbReference type="PROSITE" id="PS50191">
    <property type="entry name" value="CRAL_TRIO"/>
    <property type="match status" value="1"/>
</dbReference>
<dbReference type="Gene3D" id="3.40.525.10">
    <property type="entry name" value="CRAL-TRIO lipid binding domain"/>
    <property type="match status" value="1"/>
</dbReference>
<reference evidence="3" key="1">
    <citation type="submission" date="2015-12" db="EMBL/GenBank/DDBJ databases">
        <title>Gene expression during late stages of embryo sac development: a critical building block for successful pollen-pistil interactions.</title>
        <authorList>
            <person name="Liu Y."/>
            <person name="Joly V."/>
            <person name="Sabar M."/>
            <person name="Matton D.P."/>
        </authorList>
    </citation>
    <scope>NUCLEOTIDE SEQUENCE</scope>
</reference>
<evidence type="ECO:0000259" key="2">
    <source>
        <dbReference type="PROSITE" id="PS50191"/>
    </source>
</evidence>
<dbReference type="InterPro" id="IPR001251">
    <property type="entry name" value="CRAL-TRIO_dom"/>
</dbReference>
<dbReference type="Pfam" id="PF00650">
    <property type="entry name" value="CRAL_TRIO"/>
    <property type="match status" value="1"/>
</dbReference>
<dbReference type="SMART" id="SM01100">
    <property type="entry name" value="CRAL_TRIO_N"/>
    <property type="match status" value="1"/>
</dbReference>
<dbReference type="PANTHER" id="PTHR46277">
    <property type="entry name" value="OS03G0850700 PROTEIN"/>
    <property type="match status" value="1"/>
</dbReference>
<keyword evidence="1" id="KW-0812">Transmembrane</keyword>
<dbReference type="SUPFAM" id="SSF46938">
    <property type="entry name" value="CRAL/TRIO N-terminal domain"/>
    <property type="match status" value="1"/>
</dbReference>
<evidence type="ECO:0000313" key="3">
    <source>
        <dbReference type="EMBL" id="JAP18253.1"/>
    </source>
</evidence>
<dbReference type="Pfam" id="PF03765">
    <property type="entry name" value="CRAL_TRIO_N"/>
    <property type="match status" value="1"/>
</dbReference>
<dbReference type="SUPFAM" id="SSF52087">
    <property type="entry name" value="CRAL/TRIO domain"/>
    <property type="match status" value="1"/>
</dbReference>
<dbReference type="EMBL" id="GEDG01021504">
    <property type="protein sequence ID" value="JAP18253.1"/>
    <property type="molecule type" value="Transcribed_RNA"/>
</dbReference>
<proteinExistence type="predicted"/>
<name>A0A0V0HDB5_SOLCH</name>
<dbReference type="AlphaFoldDB" id="A0A0V0HDB5"/>
<evidence type="ECO:0000313" key="4">
    <source>
        <dbReference type="EMBL" id="JAP18393.1"/>
    </source>
</evidence>
<feature type="transmembrane region" description="Helical" evidence="1">
    <location>
        <begin position="146"/>
        <end position="169"/>
    </location>
</feature>
<dbReference type="PANTHER" id="PTHR46277:SF5">
    <property type="entry name" value="RANDOM SLUG PROTEIN 5-LIKE ISOFORM X1"/>
    <property type="match status" value="1"/>
</dbReference>
<sequence length="180" mass="20579">MNKISLVRAVVEKQDPSSKEVDDFAIRRFLRARDLDVEKASTMLLKYLKWKKSFVPNGYISPTEIPNEIAHNKMFLQGVDKLGRPIAVVFGGRHMPNKQGGLEEFKRFVVLALDKLCSRTSPGREKFVVIGDLQGFGYSNSDVRAYLGALSILQVYLPIFHLIFTFYTYDCTILVHRFKS</sequence>
<keyword evidence="1" id="KW-0472">Membrane</keyword>
<dbReference type="EMBL" id="GEDG01021331">
    <property type="protein sequence ID" value="JAP18393.1"/>
    <property type="molecule type" value="Transcribed_RNA"/>
</dbReference>
<keyword evidence="1" id="KW-1133">Transmembrane helix</keyword>
<dbReference type="InterPro" id="IPR036865">
    <property type="entry name" value="CRAL-TRIO_dom_sf"/>
</dbReference>
<accession>A0A0V0HDB5</accession>
<dbReference type="InterPro" id="IPR036273">
    <property type="entry name" value="CRAL/TRIO_N_dom_sf"/>
</dbReference>
<protein>
    <submittedName>
        <fullName evidence="3">Putative ovule protein</fullName>
    </submittedName>
    <submittedName>
        <fullName evidence="4">Putative random slug protein 5-like</fullName>
    </submittedName>
</protein>
<feature type="domain" description="CRAL-TRIO" evidence="2">
    <location>
        <begin position="62"/>
        <end position="180"/>
    </location>
</feature>
<dbReference type="InterPro" id="IPR011074">
    <property type="entry name" value="CRAL/TRIO_N_dom"/>
</dbReference>
<evidence type="ECO:0000256" key="1">
    <source>
        <dbReference type="SAM" id="Phobius"/>
    </source>
</evidence>